<reference evidence="1 2" key="1">
    <citation type="submission" date="2019-08" db="EMBL/GenBank/DDBJ databases">
        <title>Genome sequencing of Paenibacillus faecis DSM 23593(T).</title>
        <authorList>
            <person name="Kook J.-K."/>
            <person name="Park S.-N."/>
            <person name="Lim Y.K."/>
        </authorList>
    </citation>
    <scope>NUCLEOTIDE SEQUENCE [LARGE SCALE GENOMIC DNA]</scope>
    <source>
        <strain evidence="1 2">DSM 23593</strain>
    </source>
</reference>
<organism evidence="1 2">
    <name type="scientific">Paenibacillus faecis</name>
    <dbReference type="NCBI Taxonomy" id="862114"/>
    <lineage>
        <taxon>Bacteria</taxon>
        <taxon>Bacillati</taxon>
        <taxon>Bacillota</taxon>
        <taxon>Bacilli</taxon>
        <taxon>Bacillales</taxon>
        <taxon>Paenibacillaceae</taxon>
        <taxon>Paenibacillus</taxon>
    </lineage>
</organism>
<evidence type="ECO:0000313" key="2">
    <source>
        <dbReference type="Proteomes" id="UP000325218"/>
    </source>
</evidence>
<name>A0A5D0CUE4_9BACL</name>
<dbReference type="EMBL" id="VSDO01000002">
    <property type="protein sequence ID" value="TYA13509.1"/>
    <property type="molecule type" value="Genomic_DNA"/>
</dbReference>
<dbReference type="OrthoDB" id="9789133at2"/>
<dbReference type="Proteomes" id="UP000325218">
    <property type="component" value="Unassembled WGS sequence"/>
</dbReference>
<dbReference type="AlphaFoldDB" id="A0A5D0CUE4"/>
<comment type="caution">
    <text evidence="1">The sequence shown here is derived from an EMBL/GenBank/DDBJ whole genome shotgun (WGS) entry which is preliminary data.</text>
</comment>
<accession>A0A5D0CUE4</accession>
<proteinExistence type="predicted"/>
<gene>
    <name evidence="1" type="ORF">FRY98_12730</name>
</gene>
<evidence type="ECO:0000313" key="1">
    <source>
        <dbReference type="EMBL" id="TYA13509.1"/>
    </source>
</evidence>
<dbReference type="RefSeq" id="WP_148452255.1">
    <property type="nucleotide sequence ID" value="NZ_VSDO01000002.1"/>
</dbReference>
<protein>
    <submittedName>
        <fullName evidence="1">Uncharacterized protein</fullName>
    </submittedName>
</protein>
<keyword evidence="2" id="KW-1185">Reference proteome</keyword>
<sequence length="221" mass="26081">MKKKIEKIVELVYKVSCYDIADNQYNRTFNTIRKLTEEVWNSHYRELLNELEKLDNPEANYQLFWLECLGYPRKTPNLFGHDGMPLGLNYGALPSDFNRLLGFHDSKLVSVLIENEDIRMFIELDSWEYERAELMFYNVISSYHLVNDEIVVDHLKGISNFTILSDCEAPNIEYCIRHLKINDTALSKNHQEKRLFCIFGTQRESSDSLYIFADRWGLKTC</sequence>